<reference evidence="10" key="1">
    <citation type="submission" date="2020-05" db="EMBL/GenBank/DDBJ databases">
        <authorList>
            <person name="Chiriac C."/>
            <person name="Salcher M."/>
            <person name="Ghai R."/>
            <person name="Kavagutti S V."/>
        </authorList>
    </citation>
    <scope>NUCLEOTIDE SEQUENCE</scope>
</reference>
<dbReference type="Gene3D" id="3.40.50.300">
    <property type="entry name" value="P-loop containing nucleotide triphosphate hydrolases"/>
    <property type="match status" value="2"/>
</dbReference>
<keyword evidence="6" id="KW-0067">ATP-binding</keyword>
<dbReference type="AlphaFoldDB" id="A0A6J6SIC8"/>
<evidence type="ECO:0000256" key="3">
    <source>
        <dbReference type="ARBA" id="ARBA00022475"/>
    </source>
</evidence>
<comment type="subcellular location">
    <subcellularLocation>
        <location evidence="1">Cell membrane</location>
        <topology evidence="1">Peripheral membrane protein</topology>
    </subcellularLocation>
</comment>
<accession>A0A6J6SIC8</accession>
<sequence length="508" mass="54862">MGMSTSEALGDPRVVMEGMSKAFGPVQALNEVGLALYPGEIHTLAGENGSGKSTLLRILGGVIRSDAGQITVEGVVHDFPNVRAAMREGVTVVSQELSLVPALSVAENVFLGHQQVRDARGINWKKTQAACAILLKRLNLDIDTSVPVGTLPQDQQQLIEIARALAFDSKVILLDEPTSSLEPTEVESLFKVMRQLRDEGVAIVFISHRMREMLEISDRYTVLRDGRFIDTAPAAEVDSDWLIERMVLKRRDSVAQAPVSAGAVATDRVPLVEVEGLRDRAGRVDGVSLTLYSGEVAGLAGLAGAGRTEFVETLVGYRHRESGSVRVLDKQVGGTTRAAVEAGLSLVPDDRRFKSAVLEMSVRDNLLLSSRGAPWNPRSKSQEAAIVRGWVDKLRIKTSDIDAPLRTLSGGNQQKVIIARCLQVSPKLLILDEPTRGIDLGARAEIYELLRTLAAEGLSILAVSSELDEILQISDRVLVMHAGQLSADMPRSEATEQLVIAAATGHLQ</sequence>
<dbReference type="Pfam" id="PF00005">
    <property type="entry name" value="ABC_tran"/>
    <property type="match status" value="2"/>
</dbReference>
<dbReference type="InterPro" id="IPR027417">
    <property type="entry name" value="P-loop_NTPase"/>
</dbReference>
<keyword evidence="8" id="KW-0472">Membrane</keyword>
<dbReference type="CDD" id="cd03215">
    <property type="entry name" value="ABC_Carb_Monos_II"/>
    <property type="match status" value="1"/>
</dbReference>
<evidence type="ECO:0000256" key="7">
    <source>
        <dbReference type="ARBA" id="ARBA00022967"/>
    </source>
</evidence>
<evidence type="ECO:0000313" key="10">
    <source>
        <dbReference type="EMBL" id="CAB4734592.1"/>
    </source>
</evidence>
<dbReference type="FunFam" id="3.40.50.300:FF:000127">
    <property type="entry name" value="Ribose import ATP-binding protein RbsA"/>
    <property type="match status" value="1"/>
</dbReference>
<evidence type="ECO:0000259" key="9">
    <source>
        <dbReference type="PROSITE" id="PS50893"/>
    </source>
</evidence>
<dbReference type="InterPro" id="IPR003439">
    <property type="entry name" value="ABC_transporter-like_ATP-bd"/>
</dbReference>
<dbReference type="PANTHER" id="PTHR43790">
    <property type="entry name" value="CARBOHYDRATE TRANSPORT ATP-BINDING PROTEIN MG119-RELATED"/>
    <property type="match status" value="1"/>
</dbReference>
<dbReference type="SUPFAM" id="SSF52540">
    <property type="entry name" value="P-loop containing nucleoside triphosphate hydrolases"/>
    <property type="match status" value="2"/>
</dbReference>
<dbReference type="PANTHER" id="PTHR43790:SF9">
    <property type="entry name" value="GALACTOFURANOSE TRANSPORTER ATP-BINDING PROTEIN YTFR"/>
    <property type="match status" value="1"/>
</dbReference>
<keyword evidence="4" id="KW-0677">Repeat</keyword>
<dbReference type="PROSITE" id="PS50893">
    <property type="entry name" value="ABC_TRANSPORTER_2"/>
    <property type="match status" value="2"/>
</dbReference>
<dbReference type="EMBL" id="CAEZYW010000041">
    <property type="protein sequence ID" value="CAB4734592.1"/>
    <property type="molecule type" value="Genomic_DNA"/>
</dbReference>
<proteinExistence type="predicted"/>
<protein>
    <submittedName>
        <fullName evidence="10">Unannotated protein</fullName>
    </submittedName>
</protein>
<feature type="domain" description="ABC transporter" evidence="9">
    <location>
        <begin position="14"/>
        <end position="250"/>
    </location>
</feature>
<gene>
    <name evidence="10" type="ORF">UFOPK2786_00410</name>
</gene>
<keyword evidence="3" id="KW-1003">Cell membrane</keyword>
<dbReference type="InterPro" id="IPR003593">
    <property type="entry name" value="AAA+_ATPase"/>
</dbReference>
<evidence type="ECO:0000256" key="5">
    <source>
        <dbReference type="ARBA" id="ARBA00022741"/>
    </source>
</evidence>
<feature type="domain" description="ABC transporter" evidence="9">
    <location>
        <begin position="269"/>
        <end position="507"/>
    </location>
</feature>
<dbReference type="SMART" id="SM00382">
    <property type="entry name" value="AAA"/>
    <property type="match status" value="2"/>
</dbReference>
<dbReference type="InterPro" id="IPR017871">
    <property type="entry name" value="ABC_transporter-like_CS"/>
</dbReference>
<evidence type="ECO:0000256" key="8">
    <source>
        <dbReference type="ARBA" id="ARBA00023136"/>
    </source>
</evidence>
<evidence type="ECO:0000256" key="1">
    <source>
        <dbReference type="ARBA" id="ARBA00004202"/>
    </source>
</evidence>
<dbReference type="CDD" id="cd03216">
    <property type="entry name" value="ABC_Carb_Monos_I"/>
    <property type="match status" value="1"/>
</dbReference>
<dbReference type="GO" id="GO:0005886">
    <property type="term" value="C:plasma membrane"/>
    <property type="evidence" value="ECO:0007669"/>
    <property type="project" value="UniProtKB-SubCell"/>
</dbReference>
<keyword evidence="7" id="KW-1278">Translocase</keyword>
<name>A0A6J6SIC8_9ZZZZ</name>
<keyword evidence="2" id="KW-0813">Transport</keyword>
<evidence type="ECO:0000256" key="4">
    <source>
        <dbReference type="ARBA" id="ARBA00022737"/>
    </source>
</evidence>
<evidence type="ECO:0000256" key="2">
    <source>
        <dbReference type="ARBA" id="ARBA00022448"/>
    </source>
</evidence>
<dbReference type="GO" id="GO:0005524">
    <property type="term" value="F:ATP binding"/>
    <property type="evidence" value="ECO:0007669"/>
    <property type="project" value="UniProtKB-KW"/>
</dbReference>
<dbReference type="PROSITE" id="PS00211">
    <property type="entry name" value="ABC_TRANSPORTER_1"/>
    <property type="match status" value="1"/>
</dbReference>
<evidence type="ECO:0000256" key="6">
    <source>
        <dbReference type="ARBA" id="ARBA00022840"/>
    </source>
</evidence>
<dbReference type="GO" id="GO:0016887">
    <property type="term" value="F:ATP hydrolysis activity"/>
    <property type="evidence" value="ECO:0007669"/>
    <property type="project" value="InterPro"/>
</dbReference>
<organism evidence="10">
    <name type="scientific">freshwater metagenome</name>
    <dbReference type="NCBI Taxonomy" id="449393"/>
    <lineage>
        <taxon>unclassified sequences</taxon>
        <taxon>metagenomes</taxon>
        <taxon>ecological metagenomes</taxon>
    </lineage>
</organism>
<keyword evidence="5" id="KW-0547">Nucleotide-binding</keyword>
<dbReference type="InterPro" id="IPR050107">
    <property type="entry name" value="ABC_carbohydrate_import_ATPase"/>
</dbReference>